<feature type="domain" description="DUF5615" evidence="1">
    <location>
        <begin position="1"/>
        <end position="64"/>
    </location>
</feature>
<dbReference type="AlphaFoldDB" id="A0A4Y9F7X4"/>
<dbReference type="EMBL" id="SJZF01000062">
    <property type="protein sequence ID" value="TFU24713.1"/>
    <property type="molecule type" value="Genomic_DNA"/>
</dbReference>
<accession>A0A4Y9F7X4</accession>
<evidence type="ECO:0000259" key="1">
    <source>
        <dbReference type="Pfam" id="PF18480"/>
    </source>
</evidence>
<sequence>MKLLVDEGVDAPIVGRLRGEGHEVLYVAEMRPGIKDPEVPALAREGGALLLTAAKDFVAWALREHGAEMVGAFSVPNGKRLRIRR</sequence>
<reference evidence="2 3" key="1">
    <citation type="submission" date="2019-03" db="EMBL/GenBank/DDBJ databases">
        <title>Thermus tengchongensis species for the arsenic transformation mechanism.</title>
        <authorList>
            <person name="Yuan G.C."/>
        </authorList>
    </citation>
    <scope>NUCLEOTIDE SEQUENCE [LARGE SCALE GENOMIC DNA]</scope>
    <source>
        <strain evidence="2 3">15W</strain>
    </source>
</reference>
<dbReference type="RefSeq" id="WP_135261182.1">
    <property type="nucleotide sequence ID" value="NZ_SJZF01000062.1"/>
</dbReference>
<name>A0A4Y9F7X4_9DEIN</name>
<dbReference type="InterPro" id="IPR041049">
    <property type="entry name" value="DUF5615"/>
</dbReference>
<evidence type="ECO:0000313" key="2">
    <source>
        <dbReference type="EMBL" id="TFU24713.1"/>
    </source>
</evidence>
<gene>
    <name evidence="2" type="ORF">E0687_13410</name>
</gene>
<comment type="caution">
    <text evidence="2">The sequence shown here is derived from an EMBL/GenBank/DDBJ whole genome shotgun (WGS) entry which is preliminary data.</text>
</comment>
<dbReference type="Proteomes" id="UP000297668">
    <property type="component" value="Unassembled WGS sequence"/>
</dbReference>
<proteinExistence type="predicted"/>
<organism evidence="2 3">
    <name type="scientific">Thermus tengchongensis</name>
    <dbReference type="NCBI Taxonomy" id="1214928"/>
    <lineage>
        <taxon>Bacteria</taxon>
        <taxon>Thermotogati</taxon>
        <taxon>Deinococcota</taxon>
        <taxon>Deinococci</taxon>
        <taxon>Thermales</taxon>
        <taxon>Thermaceae</taxon>
        <taxon>Thermus</taxon>
    </lineage>
</organism>
<protein>
    <recommendedName>
        <fullName evidence="1">DUF5615 domain-containing protein</fullName>
    </recommendedName>
</protein>
<evidence type="ECO:0000313" key="3">
    <source>
        <dbReference type="Proteomes" id="UP000297668"/>
    </source>
</evidence>
<dbReference type="Pfam" id="PF18480">
    <property type="entry name" value="DUF5615"/>
    <property type="match status" value="1"/>
</dbReference>